<dbReference type="STRING" id="644548.SCNU_01955"/>
<dbReference type="InterPro" id="IPR020568">
    <property type="entry name" value="Ribosomal_Su5_D2-typ_SF"/>
</dbReference>
<evidence type="ECO:0000313" key="5">
    <source>
        <dbReference type="Proteomes" id="UP000035065"/>
    </source>
</evidence>
<dbReference type="OrthoDB" id="9813771at2"/>
<sequence length="210" mass="22019">MTLPYYLTLSRGDDAVGTLEVKRSKFLAVIRRVDAEDSAREFIAEQRRAYRDARHHCSAFVLGPRGQTTRTNDDGEPSGTAGAPMLDVLVGAGLSDVCAVVIRWFGGTLLGAGGLVRAYGDAVSLAVDAGTVVRREQRAVWRVRLSHMEAGRVEGELRAKGAEIVETEYGADVVLVVAVGGAVDVAAMVAASTSGAGAADAAGEMWVDIG</sequence>
<protein>
    <recommendedName>
        <fullName evidence="6">Impact N-terminal domain-containing protein</fullName>
    </recommendedName>
</protein>
<keyword evidence="5" id="KW-1185">Reference proteome</keyword>
<dbReference type="eggNOG" id="COG1739">
    <property type="taxonomic scope" value="Bacteria"/>
</dbReference>
<dbReference type="AlphaFoldDB" id="F1YE09"/>
<dbReference type="InterPro" id="IPR036956">
    <property type="entry name" value="Impact_N_sf"/>
</dbReference>
<evidence type="ECO:0000259" key="2">
    <source>
        <dbReference type="Pfam" id="PF01205"/>
    </source>
</evidence>
<dbReference type="InterPro" id="IPR020569">
    <property type="entry name" value="UPF0029_Impact_CS"/>
</dbReference>
<evidence type="ECO:0000313" key="4">
    <source>
        <dbReference type="EMBL" id="EGD57099.1"/>
    </source>
</evidence>
<evidence type="ECO:0000256" key="1">
    <source>
        <dbReference type="ARBA" id="ARBA00007665"/>
    </source>
</evidence>
<comment type="similarity">
    <text evidence="1">Belongs to the IMPACT family.</text>
</comment>
<dbReference type="Pfam" id="PF01205">
    <property type="entry name" value="Impact_N"/>
    <property type="match status" value="1"/>
</dbReference>
<dbReference type="GO" id="GO:0006446">
    <property type="term" value="P:regulation of translational initiation"/>
    <property type="evidence" value="ECO:0007669"/>
    <property type="project" value="TreeGrafter"/>
</dbReference>
<evidence type="ECO:0008006" key="6">
    <source>
        <dbReference type="Google" id="ProtNLM"/>
    </source>
</evidence>
<dbReference type="PANTHER" id="PTHR16301:SF20">
    <property type="entry name" value="IMPACT FAMILY MEMBER YIGZ"/>
    <property type="match status" value="1"/>
</dbReference>
<dbReference type="PROSITE" id="PS00910">
    <property type="entry name" value="UPF0029"/>
    <property type="match status" value="1"/>
</dbReference>
<organism evidence="4 5">
    <name type="scientific">Gordonia neofelifaecis NRRL B-59395</name>
    <dbReference type="NCBI Taxonomy" id="644548"/>
    <lineage>
        <taxon>Bacteria</taxon>
        <taxon>Bacillati</taxon>
        <taxon>Actinomycetota</taxon>
        <taxon>Actinomycetes</taxon>
        <taxon>Mycobacteriales</taxon>
        <taxon>Gordoniaceae</taxon>
        <taxon>Gordonia</taxon>
    </lineage>
</organism>
<feature type="domain" description="Impact N-terminal" evidence="2">
    <location>
        <begin position="22"/>
        <end position="126"/>
    </location>
</feature>
<dbReference type="Pfam" id="PF09186">
    <property type="entry name" value="DUF1949"/>
    <property type="match status" value="1"/>
</dbReference>
<reference evidence="4 5" key="1">
    <citation type="journal article" date="2011" name="J. Bacteriol.">
        <title>Draft Genome Sequence of Gordonia neofelifaecis NRRL B-59395, a Cholesterol-Degrading Actinomycete.</title>
        <authorList>
            <person name="Ge F."/>
            <person name="Li W."/>
            <person name="Chen G."/>
            <person name="Liu Y."/>
            <person name="Zhang G."/>
            <person name="Yong B."/>
            <person name="Wang Q."/>
            <person name="Wang N."/>
            <person name="Huang Z."/>
            <person name="Li W."/>
            <person name="Wang J."/>
            <person name="Wu C."/>
            <person name="Xie Q."/>
            <person name="Liu G."/>
        </authorList>
    </citation>
    <scope>NUCLEOTIDE SEQUENCE [LARGE SCALE GENOMIC DNA]</scope>
    <source>
        <strain evidence="4 5">NRRL B-59395</strain>
    </source>
</reference>
<name>F1YE09_9ACTN</name>
<evidence type="ECO:0000259" key="3">
    <source>
        <dbReference type="Pfam" id="PF09186"/>
    </source>
</evidence>
<dbReference type="InterPro" id="IPR023582">
    <property type="entry name" value="Impact"/>
</dbReference>
<accession>F1YE09</accession>
<dbReference type="EMBL" id="AEUD01000001">
    <property type="protein sequence ID" value="EGD57099.1"/>
    <property type="molecule type" value="Genomic_DNA"/>
</dbReference>
<dbReference type="RefSeq" id="WP_009677664.1">
    <property type="nucleotide sequence ID" value="NZ_AEUD01000001.1"/>
</dbReference>
<dbReference type="PANTHER" id="PTHR16301">
    <property type="entry name" value="IMPACT-RELATED"/>
    <property type="match status" value="1"/>
</dbReference>
<comment type="caution">
    <text evidence="4">The sequence shown here is derived from an EMBL/GenBank/DDBJ whole genome shotgun (WGS) entry which is preliminary data.</text>
</comment>
<gene>
    <name evidence="4" type="ORF">SCNU_01955</name>
</gene>
<dbReference type="Gene3D" id="3.30.230.30">
    <property type="entry name" value="Impact, N-terminal domain"/>
    <property type="match status" value="1"/>
</dbReference>
<dbReference type="SUPFAM" id="SSF54211">
    <property type="entry name" value="Ribosomal protein S5 domain 2-like"/>
    <property type="match status" value="1"/>
</dbReference>
<dbReference type="InterPro" id="IPR015269">
    <property type="entry name" value="UPF0029_Impact_C"/>
</dbReference>
<dbReference type="GO" id="GO:0005737">
    <property type="term" value="C:cytoplasm"/>
    <property type="evidence" value="ECO:0007669"/>
    <property type="project" value="TreeGrafter"/>
</dbReference>
<dbReference type="Proteomes" id="UP000035065">
    <property type="component" value="Unassembled WGS sequence"/>
</dbReference>
<dbReference type="InterPro" id="IPR001498">
    <property type="entry name" value="Impact_N"/>
</dbReference>
<feature type="domain" description="UPF0029" evidence="3">
    <location>
        <begin position="145"/>
        <end position="179"/>
    </location>
</feature>
<proteinExistence type="inferred from homology"/>